<gene>
    <name evidence="1" type="ORF">ONE63_005082</name>
</gene>
<dbReference type="EMBL" id="JAPTSV010000002">
    <property type="protein sequence ID" value="KAJ1530151.1"/>
    <property type="molecule type" value="Genomic_DNA"/>
</dbReference>
<evidence type="ECO:0000313" key="1">
    <source>
        <dbReference type="EMBL" id="KAJ1530151.1"/>
    </source>
</evidence>
<name>A0AAV7XZ74_9NEOP</name>
<protein>
    <submittedName>
        <fullName evidence="1">Uncharacterized protein</fullName>
    </submittedName>
</protein>
<dbReference type="PANTHER" id="PTHR31912">
    <property type="entry name" value="IP13529P"/>
    <property type="match status" value="1"/>
</dbReference>
<keyword evidence="2" id="KW-1185">Reference proteome</keyword>
<sequence length="762" mass="87124">MDTSGDYDFQESESEAFIVYSDNCDDAPASLFDLYDQRQESCDRDDNESQILDDIDFSLLKDSALKFIGEFYADPSVSRAVVQRIVECTSTVITQSISFALKVVDKLRKESAISDNGHSCLCETLTIISNPFKGLETEFKRFSCLMERGVFLKPESFVCGRRGTDSVTGQFLSLKQTWRRFFELPNVMSSVESYLSALKTEKENGVISNFIQGELWESKCRDFGDKFVLPLFIHFDEVDVGNAIGPHSNIHKLGAMNSMCPCLPPDFVSLIENYSLVLLFHAADRYADNPLLESSNNKITFNKVIDEVNDLRSNGISITTENKKCQLYLDVGLILGDNLGLHGILGLAECFTANFPCLYCKMLKHDCRCSSKENLNLLRNIDNYVLDVATNDVSQTGIKEECVFNNIESFHVTTNYAVDFMHDVLEGVCCYDLVEILYNFVYFENYFSIELLNEMILSHSYGNVSNKPPLIAGKELQSGNIKMSANEMLVFVQHLPALVGSYVPVDDEYWKLFLFLYEIVLILMSRKLELKSIPYLDYLITQHHILYIDLLGNTLKPKHHHMLHYPRIIRQSGPPIHYWSMRFESQHREVKRYTNICFSRVNISLSIALKQELGLAFRFLCKKGFSERFSMSSKCVDYRKGDILDLFPYVPPLFQCRCVSPRFVMINGIKYQPGSCVITSVNKLGLPVFGIIDKILVNRENNVGFILSQLVTVEYNLHLRMYMVEKSHALYCVSFKQLPWIIPVFFHVLSVHTSAVSLYHQV</sequence>
<dbReference type="PANTHER" id="PTHR31912:SF34">
    <property type="entry name" value="NOTOCHORD-RELATED PROTEIN"/>
    <property type="match status" value="1"/>
</dbReference>
<evidence type="ECO:0000313" key="2">
    <source>
        <dbReference type="Proteomes" id="UP001075354"/>
    </source>
</evidence>
<organism evidence="1 2">
    <name type="scientific">Megalurothrips usitatus</name>
    <name type="common">bean blossom thrips</name>
    <dbReference type="NCBI Taxonomy" id="439358"/>
    <lineage>
        <taxon>Eukaryota</taxon>
        <taxon>Metazoa</taxon>
        <taxon>Ecdysozoa</taxon>
        <taxon>Arthropoda</taxon>
        <taxon>Hexapoda</taxon>
        <taxon>Insecta</taxon>
        <taxon>Pterygota</taxon>
        <taxon>Neoptera</taxon>
        <taxon>Paraneoptera</taxon>
        <taxon>Thysanoptera</taxon>
        <taxon>Terebrantia</taxon>
        <taxon>Thripoidea</taxon>
        <taxon>Thripidae</taxon>
        <taxon>Megalurothrips</taxon>
    </lineage>
</organism>
<accession>A0AAV7XZ74</accession>
<dbReference type="AlphaFoldDB" id="A0AAV7XZ74"/>
<reference evidence="1" key="1">
    <citation type="submission" date="2022-12" db="EMBL/GenBank/DDBJ databases">
        <title>Chromosome-level genome assembly of the bean flower thrips Megalurothrips usitatus.</title>
        <authorList>
            <person name="Ma L."/>
            <person name="Liu Q."/>
            <person name="Li H."/>
            <person name="Cai W."/>
        </authorList>
    </citation>
    <scope>NUCLEOTIDE SEQUENCE</scope>
    <source>
        <strain evidence="1">Cailab_2022a</strain>
    </source>
</reference>
<dbReference type="Proteomes" id="UP001075354">
    <property type="component" value="Chromosome 2"/>
</dbReference>
<comment type="caution">
    <text evidence="1">The sequence shown here is derived from an EMBL/GenBank/DDBJ whole genome shotgun (WGS) entry which is preliminary data.</text>
</comment>
<proteinExistence type="predicted"/>